<keyword evidence="6" id="KW-0239">DNA-directed DNA polymerase</keyword>
<dbReference type="PANTHER" id="PTHR33568">
    <property type="entry name" value="DNA POLYMERASE"/>
    <property type="match status" value="1"/>
</dbReference>
<name>G9ISQ4_9CNID</name>
<dbReference type="AlphaFoldDB" id="G9ISQ4"/>
<dbReference type="GO" id="GO:0003677">
    <property type="term" value="F:DNA binding"/>
    <property type="evidence" value="ECO:0007669"/>
    <property type="project" value="UniProtKB-KW"/>
</dbReference>
<evidence type="ECO:0000256" key="3">
    <source>
        <dbReference type="ARBA" id="ARBA00022679"/>
    </source>
</evidence>
<sequence>MFNPHPKNNLLKITQFEGNWFLLSPYNNLNRRALLTKNSIKKFIPSQTHLSIKLSTLSQFGRLLMVWGVKDPLKQVTRILYQEGKLLRFSLKGVWGVHHFFPDFNQQIPQDMDKKEVSQWLRQFNPIPPFESISLPQVGFKVLGRLPQPPSLKDVPTFQGLSPLSEAIKTKTQTAWGYDVNSLYPFCMLSPFPSGHVIISKNPILKTLFGLAKATITPPFTLSPPTPQIKDSLSSFRLGSFQGVYFSEELKYLEKIGYKIELAKSWHFPSKVIIPPLHLQELFLHKQVIGDPTIKIWLNSIYGRLAFSKIKPLTLLEEKTRRVNPNRALIPNSPWTLTRSTKPLAFQNPYALWGGIIVSYGRMLLHSLGSQASNTLCYLDTDALYSSQPWAPQKLGIALGQFKKTTGKIPPSGIFIAPKIYSLSKKDQVLSQILVGL</sequence>
<keyword evidence="10" id="KW-0547">Nucleotide-binding</keyword>
<organism evidence="10">
    <name type="scientific">Haliclystus sanjuanensis</name>
    <dbReference type="NCBI Taxonomy" id="168739"/>
    <lineage>
        <taxon>Eukaryota</taxon>
        <taxon>Metazoa</taxon>
        <taxon>Cnidaria</taxon>
        <taxon>Staurozoa</taxon>
        <taxon>Stauromedusae</taxon>
        <taxon>Myostaurida</taxon>
        <taxon>Haliclystidae</taxon>
        <taxon>Haliclystus</taxon>
    </lineage>
</organism>
<accession>G9ISQ4</accession>
<dbReference type="InterPro" id="IPR043502">
    <property type="entry name" value="DNA/RNA_pol_sf"/>
</dbReference>
<keyword evidence="7" id="KW-0238">DNA-binding</keyword>
<comment type="similarity">
    <text evidence="1">Belongs to the DNA polymerase type-B family.</text>
</comment>
<evidence type="ECO:0000256" key="2">
    <source>
        <dbReference type="ARBA" id="ARBA00012417"/>
    </source>
</evidence>
<evidence type="ECO:0000313" key="10">
    <source>
        <dbReference type="EMBL" id="AER54553.1"/>
    </source>
</evidence>
<evidence type="ECO:0000256" key="6">
    <source>
        <dbReference type="ARBA" id="ARBA00022932"/>
    </source>
</evidence>
<evidence type="ECO:0000259" key="9">
    <source>
        <dbReference type="Pfam" id="PF03175"/>
    </source>
</evidence>
<evidence type="ECO:0000256" key="7">
    <source>
        <dbReference type="ARBA" id="ARBA00023125"/>
    </source>
</evidence>
<dbReference type="Pfam" id="PF03175">
    <property type="entry name" value="DNA_pol_B_2"/>
    <property type="match status" value="1"/>
</dbReference>
<geneLocation type="mitochondrion" evidence="10"/>
<dbReference type="GO" id="GO:0003887">
    <property type="term" value="F:DNA-directed DNA polymerase activity"/>
    <property type="evidence" value="ECO:0007669"/>
    <property type="project" value="UniProtKB-KW"/>
</dbReference>
<keyword evidence="4" id="KW-0548">Nucleotidyltransferase</keyword>
<keyword evidence="10" id="KW-0496">Mitochondrion</keyword>
<dbReference type="InterPro" id="IPR004868">
    <property type="entry name" value="DNA-dir_DNA_pol_B_mt/vir"/>
</dbReference>
<comment type="catalytic activity">
    <reaction evidence="8">
        <text>DNA(n) + a 2'-deoxyribonucleoside 5'-triphosphate = DNA(n+1) + diphosphate</text>
        <dbReference type="Rhea" id="RHEA:22508"/>
        <dbReference type="Rhea" id="RHEA-COMP:17339"/>
        <dbReference type="Rhea" id="RHEA-COMP:17340"/>
        <dbReference type="ChEBI" id="CHEBI:33019"/>
        <dbReference type="ChEBI" id="CHEBI:61560"/>
        <dbReference type="ChEBI" id="CHEBI:173112"/>
        <dbReference type="EC" id="2.7.7.7"/>
    </reaction>
</comment>
<dbReference type="EC" id="2.7.7.7" evidence="2"/>
<dbReference type="GO" id="GO:0006260">
    <property type="term" value="P:DNA replication"/>
    <property type="evidence" value="ECO:0007669"/>
    <property type="project" value="UniProtKB-KW"/>
</dbReference>
<dbReference type="SUPFAM" id="SSF56672">
    <property type="entry name" value="DNA/RNA polymerases"/>
    <property type="match status" value="1"/>
</dbReference>
<dbReference type="EMBL" id="JN700944">
    <property type="protein sequence ID" value="AER54553.1"/>
    <property type="molecule type" value="Genomic_DNA"/>
</dbReference>
<evidence type="ECO:0000256" key="5">
    <source>
        <dbReference type="ARBA" id="ARBA00022705"/>
    </source>
</evidence>
<keyword evidence="10" id="KW-0347">Helicase</keyword>
<protein>
    <recommendedName>
        <fullName evidence="2">DNA-directed DNA polymerase</fullName>
        <ecNumber evidence="2">2.7.7.7</ecNumber>
    </recommendedName>
</protein>
<feature type="domain" description="DNA-directed DNA polymerase family B mitochondria/virus" evidence="9">
    <location>
        <begin position="174"/>
        <end position="309"/>
    </location>
</feature>
<keyword evidence="10" id="KW-0378">Hydrolase</keyword>
<dbReference type="PANTHER" id="PTHR33568:SF3">
    <property type="entry name" value="DNA-DIRECTED DNA POLYMERASE"/>
    <property type="match status" value="1"/>
</dbReference>
<reference evidence="10" key="1">
    <citation type="journal article" date="2012" name="Genome Biol. Evol.">
        <title>Evolution of linear mitochondrial genomes in medusozoan cnidarians.</title>
        <authorList>
            <person name="Kayal E."/>
            <person name="Bentlage B."/>
            <person name="Collins A.G."/>
            <person name="Kayal M."/>
            <person name="Pirro S."/>
            <person name="Lavrov D.V."/>
        </authorList>
    </citation>
    <scope>NUCLEOTIDE SEQUENCE</scope>
</reference>
<dbReference type="GO" id="GO:0000166">
    <property type="term" value="F:nucleotide binding"/>
    <property type="evidence" value="ECO:0007669"/>
    <property type="project" value="InterPro"/>
</dbReference>
<dbReference type="GO" id="GO:0004386">
    <property type="term" value="F:helicase activity"/>
    <property type="evidence" value="ECO:0007669"/>
    <property type="project" value="UniProtKB-KW"/>
</dbReference>
<keyword evidence="3" id="KW-0808">Transferase</keyword>
<evidence type="ECO:0000256" key="1">
    <source>
        <dbReference type="ARBA" id="ARBA00005755"/>
    </source>
</evidence>
<feature type="non-terminal residue" evidence="10">
    <location>
        <position position="437"/>
    </location>
</feature>
<evidence type="ECO:0000256" key="4">
    <source>
        <dbReference type="ARBA" id="ARBA00022695"/>
    </source>
</evidence>
<keyword evidence="5" id="KW-0235">DNA replication</keyword>
<keyword evidence="10" id="KW-0067">ATP-binding</keyword>
<gene>
    <name evidence="10" type="primary">dnaB</name>
</gene>
<proteinExistence type="inferred from homology"/>
<evidence type="ECO:0000256" key="8">
    <source>
        <dbReference type="ARBA" id="ARBA00049244"/>
    </source>
</evidence>